<sequence length="281" mass="33112">MKKITLPHLVFSSLYFILAFFTILTLFLSGVVNDFKQMFRLVTQPFGIYFCTGVTFLLCGVIVSVFNMVRIYSSHLPKLYSAMIFVALCVFGTFLYYELFVLQRTYYDIFSLEDSLKFATNENAFDKSFYQMVMDYSFYLFFVVFPFIIYFFKLNFDKSTKIGKILQLMQPNINVMIVTLFGFAITSPMKSTADYIDFALLIIGLLMVGFLCLKRKYLIGFYEFLNLLLLLVNCLIIFCFSYFFVDGESYFEVRKAFYFLALFGWCNIWMMKLIIKPNYKD</sequence>
<feature type="transmembrane region" description="Helical" evidence="1">
    <location>
        <begin position="136"/>
        <end position="152"/>
    </location>
</feature>
<organism evidence="2 3">
    <name type="scientific">Helicobacter pullorum</name>
    <dbReference type="NCBI Taxonomy" id="35818"/>
    <lineage>
        <taxon>Bacteria</taxon>
        <taxon>Pseudomonadati</taxon>
        <taxon>Campylobacterota</taxon>
        <taxon>Epsilonproteobacteria</taxon>
        <taxon>Campylobacterales</taxon>
        <taxon>Helicobacteraceae</taxon>
        <taxon>Helicobacter</taxon>
    </lineage>
</organism>
<keyword evidence="1" id="KW-0472">Membrane</keyword>
<proteinExistence type="predicted"/>
<name>A0A377PZQ5_9HELI</name>
<evidence type="ECO:0000256" key="1">
    <source>
        <dbReference type="SAM" id="Phobius"/>
    </source>
</evidence>
<dbReference type="AlphaFoldDB" id="A0A377PZQ5"/>
<feature type="transmembrane region" description="Helical" evidence="1">
    <location>
        <begin position="79"/>
        <end position="97"/>
    </location>
</feature>
<keyword evidence="1" id="KW-1133">Transmembrane helix</keyword>
<feature type="transmembrane region" description="Helical" evidence="1">
    <location>
        <begin position="46"/>
        <end position="67"/>
    </location>
</feature>
<accession>A0A377PZQ5</accession>
<gene>
    <name evidence="2" type="ORF">NCTC13156_00936</name>
</gene>
<evidence type="ECO:0000313" key="2">
    <source>
        <dbReference type="EMBL" id="STQ88105.1"/>
    </source>
</evidence>
<keyword evidence="1" id="KW-0812">Transmembrane</keyword>
<dbReference type="EMBL" id="UGJF01000001">
    <property type="protein sequence ID" value="STQ88105.1"/>
    <property type="molecule type" value="Genomic_DNA"/>
</dbReference>
<feature type="transmembrane region" description="Helical" evidence="1">
    <location>
        <begin position="195"/>
        <end position="213"/>
    </location>
</feature>
<feature type="transmembrane region" description="Helical" evidence="1">
    <location>
        <begin position="256"/>
        <end position="275"/>
    </location>
</feature>
<protein>
    <submittedName>
        <fullName evidence="2">Membrane protein</fullName>
    </submittedName>
</protein>
<feature type="transmembrane region" description="Helical" evidence="1">
    <location>
        <begin position="173"/>
        <end position="189"/>
    </location>
</feature>
<dbReference type="Proteomes" id="UP000255269">
    <property type="component" value="Unassembled WGS sequence"/>
</dbReference>
<dbReference type="RefSeq" id="WP_005022729.1">
    <property type="nucleotide sequence ID" value="NZ_CABKNZ010000040.1"/>
</dbReference>
<reference evidence="2 3" key="1">
    <citation type="submission" date="2018-06" db="EMBL/GenBank/DDBJ databases">
        <authorList>
            <consortium name="Pathogen Informatics"/>
            <person name="Doyle S."/>
        </authorList>
    </citation>
    <scope>NUCLEOTIDE SEQUENCE [LARGE SCALE GENOMIC DNA]</scope>
    <source>
        <strain evidence="2 3">NCTC13156</strain>
    </source>
</reference>
<feature type="transmembrane region" description="Helical" evidence="1">
    <location>
        <begin position="225"/>
        <end position="244"/>
    </location>
</feature>
<feature type="transmembrane region" description="Helical" evidence="1">
    <location>
        <begin position="12"/>
        <end position="31"/>
    </location>
</feature>
<evidence type="ECO:0000313" key="3">
    <source>
        <dbReference type="Proteomes" id="UP000255269"/>
    </source>
</evidence>